<gene>
    <name evidence="2" type="ORF">MNY72_16815</name>
</gene>
<dbReference type="Proteomes" id="UP000829116">
    <property type="component" value="Plasmid pW51-a"/>
</dbReference>
<evidence type="ECO:0000256" key="1">
    <source>
        <dbReference type="SAM" id="Phobius"/>
    </source>
</evidence>
<evidence type="ECO:0000313" key="2">
    <source>
        <dbReference type="EMBL" id="UNH32392.1"/>
    </source>
</evidence>
<dbReference type="AlphaFoldDB" id="A0A9Q8Q5N4"/>
<protein>
    <submittedName>
        <fullName evidence="2">Uncharacterized protein</fullName>
    </submittedName>
</protein>
<evidence type="ECO:0000313" key="3">
    <source>
        <dbReference type="Proteomes" id="UP000829116"/>
    </source>
</evidence>
<dbReference type="RefSeq" id="WP_241542916.1">
    <property type="nucleotide sequence ID" value="NZ_CAWQWN010000002.1"/>
</dbReference>
<reference evidence="2" key="1">
    <citation type="submission" date="2022-03" db="EMBL/GenBank/DDBJ databases">
        <title>ESBL-producing Moellerella wisconsensis and Escherichia marmotae isolated from wild game meat.</title>
        <authorList>
            <person name="Biggel M."/>
        </authorList>
    </citation>
    <scope>NUCLEOTIDE SEQUENCE</scope>
    <source>
        <strain evidence="2">W51</strain>
        <plasmid evidence="2">pW51-a</plasmid>
    </source>
</reference>
<keyword evidence="1" id="KW-1133">Transmembrane helix</keyword>
<feature type="transmembrane region" description="Helical" evidence="1">
    <location>
        <begin position="7"/>
        <end position="25"/>
    </location>
</feature>
<proteinExistence type="predicted"/>
<keyword evidence="1" id="KW-0812">Transmembrane</keyword>
<organism evidence="2 3">
    <name type="scientific">Moellerella wisconsensis</name>
    <dbReference type="NCBI Taxonomy" id="158849"/>
    <lineage>
        <taxon>Bacteria</taxon>
        <taxon>Pseudomonadati</taxon>
        <taxon>Pseudomonadota</taxon>
        <taxon>Gammaproteobacteria</taxon>
        <taxon>Enterobacterales</taxon>
        <taxon>Morganellaceae</taxon>
        <taxon>Moellerella</taxon>
    </lineage>
</organism>
<keyword evidence="1" id="KW-0472">Membrane</keyword>
<accession>A0A9Q8Q5N4</accession>
<name>A0A9Q8Q5N4_9GAMM</name>
<geneLocation type="plasmid" evidence="2 3">
    <name>pW51-a</name>
</geneLocation>
<keyword evidence="2" id="KW-0614">Plasmid</keyword>
<sequence length="70" mass="7759">MKNMFKFLPLVPAMIIAASTVFFSFDVMTMVVVLVVLSVIAAGCVALAVYFIVLILQDVYGKIMKQRQTI</sequence>
<feature type="transmembrane region" description="Helical" evidence="1">
    <location>
        <begin position="31"/>
        <end position="56"/>
    </location>
</feature>
<dbReference type="EMBL" id="CP093246">
    <property type="protein sequence ID" value="UNH32392.1"/>
    <property type="molecule type" value="Genomic_DNA"/>
</dbReference>